<reference evidence="2" key="2">
    <citation type="submission" date="2020-05" db="UniProtKB">
        <authorList>
            <consortium name="EnsemblMetazoa"/>
        </authorList>
    </citation>
    <scope>IDENTIFICATION</scope>
</reference>
<organism evidence="1">
    <name type="scientific">Anopheles sinensis</name>
    <name type="common">Mosquito</name>
    <dbReference type="NCBI Taxonomy" id="74873"/>
    <lineage>
        <taxon>Eukaryota</taxon>
        <taxon>Metazoa</taxon>
        <taxon>Ecdysozoa</taxon>
        <taxon>Arthropoda</taxon>
        <taxon>Hexapoda</taxon>
        <taxon>Insecta</taxon>
        <taxon>Pterygota</taxon>
        <taxon>Neoptera</taxon>
        <taxon>Endopterygota</taxon>
        <taxon>Diptera</taxon>
        <taxon>Nematocera</taxon>
        <taxon>Culicoidea</taxon>
        <taxon>Culicidae</taxon>
        <taxon>Anophelinae</taxon>
        <taxon>Anopheles</taxon>
    </lineage>
</organism>
<dbReference type="EMBL" id="ATLV01026332">
    <property type="status" value="NOT_ANNOTATED_CDS"/>
    <property type="molecule type" value="Genomic_DNA"/>
</dbReference>
<reference evidence="1 3" key="1">
    <citation type="journal article" date="2014" name="BMC Genomics">
        <title>Genome sequence of Anopheles sinensis provides insight into genetics basis of mosquito competence for malaria parasites.</title>
        <authorList>
            <person name="Zhou D."/>
            <person name="Zhang D."/>
            <person name="Ding G."/>
            <person name="Shi L."/>
            <person name="Hou Q."/>
            <person name="Ye Y."/>
            <person name="Xu Y."/>
            <person name="Zhou H."/>
            <person name="Xiong C."/>
            <person name="Li S."/>
            <person name="Yu J."/>
            <person name="Hong S."/>
            <person name="Yu X."/>
            <person name="Zou P."/>
            <person name="Chen C."/>
            <person name="Chang X."/>
            <person name="Wang W."/>
            <person name="Lv Y."/>
            <person name="Sun Y."/>
            <person name="Ma L."/>
            <person name="Shen B."/>
            <person name="Zhu C."/>
        </authorList>
    </citation>
    <scope>NUCLEOTIDE SEQUENCE [LARGE SCALE GENOMIC DNA]</scope>
</reference>
<evidence type="ECO:0000313" key="2">
    <source>
        <dbReference type="EnsemblMetazoa" id="ASIC021255-PA"/>
    </source>
</evidence>
<sequence>MKIKIDTPPEVVLECFERRTNATRYLTQRSRNVVLAYAGCFLLNGKPAKTCTLEWRPRTNSGPLQLTATQKRICRGSCEAIEHKEAYRPAKGNQPNTHHFGALNGFTIFVRHARGCSCAFVRVQRRDP</sequence>
<keyword evidence="3" id="KW-1185">Reference proteome</keyword>
<gene>
    <name evidence="1" type="ORF">ZHAS_00021255</name>
</gene>
<keyword evidence="1" id="KW-0670">Pyruvate</keyword>
<protein>
    <submittedName>
        <fullName evidence="1 2">Pyruvate kinase, putative</fullName>
    </submittedName>
</protein>
<keyword evidence="1" id="KW-0418">Kinase</keyword>
<dbReference type="EnsemblMetazoa" id="ASIC021255-RA">
    <property type="protein sequence ID" value="ASIC021255-PA"/>
    <property type="gene ID" value="ASIC021255"/>
</dbReference>
<evidence type="ECO:0000313" key="1">
    <source>
        <dbReference type="EMBL" id="KFB53059.1"/>
    </source>
</evidence>
<keyword evidence="1" id="KW-0808">Transferase</keyword>
<evidence type="ECO:0000313" key="3">
    <source>
        <dbReference type="Proteomes" id="UP000030765"/>
    </source>
</evidence>
<accession>A0A084WS65</accession>
<dbReference type="GO" id="GO:0016301">
    <property type="term" value="F:kinase activity"/>
    <property type="evidence" value="ECO:0007669"/>
    <property type="project" value="UniProtKB-KW"/>
</dbReference>
<dbReference type="VEuPathDB" id="VectorBase:ASIC021255"/>
<dbReference type="EMBL" id="KE525409">
    <property type="protein sequence ID" value="KFB53059.1"/>
    <property type="molecule type" value="Genomic_DNA"/>
</dbReference>
<dbReference type="AlphaFoldDB" id="A0A084WS65"/>
<proteinExistence type="predicted"/>
<dbReference type="Proteomes" id="UP000030765">
    <property type="component" value="Unassembled WGS sequence"/>
</dbReference>
<name>A0A084WS65_ANOSI</name>